<name>A0ABT4VT15_9HYPH</name>
<evidence type="ECO:0000313" key="1">
    <source>
        <dbReference type="EMBL" id="MDA4847857.1"/>
    </source>
</evidence>
<dbReference type="EC" id="3.4.13.-" evidence="1"/>
<reference evidence="1" key="1">
    <citation type="submission" date="2022-11" db="EMBL/GenBank/DDBJ databases">
        <title>Hoeflea poritis sp. nov., isolated from scleractinian coral Porites lutea.</title>
        <authorList>
            <person name="Zhang G."/>
            <person name="Wei Q."/>
            <person name="Cai L."/>
        </authorList>
    </citation>
    <scope>NUCLEOTIDE SEQUENCE</scope>
    <source>
        <strain evidence="1">E7-10</strain>
    </source>
</reference>
<keyword evidence="1" id="KW-0645">Protease</keyword>
<comment type="caution">
    <text evidence="1">The sequence shown here is derived from an EMBL/GenBank/DDBJ whole genome shotgun (WGS) entry which is preliminary data.</text>
</comment>
<dbReference type="RefSeq" id="WP_271091700.1">
    <property type="nucleotide sequence ID" value="NZ_JAPJZH010000016.1"/>
</dbReference>
<dbReference type="PROSITE" id="PS51365">
    <property type="entry name" value="RENAL_DIPEPTIDASE_2"/>
    <property type="match status" value="1"/>
</dbReference>
<dbReference type="Gene3D" id="3.20.20.140">
    <property type="entry name" value="Metal-dependent hydrolases"/>
    <property type="match status" value="1"/>
</dbReference>
<keyword evidence="1" id="KW-0378">Hydrolase</keyword>
<dbReference type="InterPro" id="IPR032466">
    <property type="entry name" value="Metal_Hydrolase"/>
</dbReference>
<keyword evidence="1" id="KW-0224">Dipeptidase</keyword>
<dbReference type="Pfam" id="PF01244">
    <property type="entry name" value="Peptidase_M19"/>
    <property type="match status" value="1"/>
</dbReference>
<accession>A0ABT4VT15</accession>
<evidence type="ECO:0000313" key="2">
    <source>
        <dbReference type="Proteomes" id="UP001148313"/>
    </source>
</evidence>
<dbReference type="PANTHER" id="PTHR10443:SF12">
    <property type="entry name" value="DIPEPTIDASE"/>
    <property type="match status" value="1"/>
</dbReference>
<organism evidence="1 2">
    <name type="scientific">Hoeflea poritis</name>
    <dbReference type="NCBI Taxonomy" id="2993659"/>
    <lineage>
        <taxon>Bacteria</taxon>
        <taxon>Pseudomonadati</taxon>
        <taxon>Pseudomonadota</taxon>
        <taxon>Alphaproteobacteria</taxon>
        <taxon>Hyphomicrobiales</taxon>
        <taxon>Rhizobiaceae</taxon>
        <taxon>Hoeflea</taxon>
    </lineage>
</organism>
<dbReference type="EMBL" id="JAPJZH010000016">
    <property type="protein sequence ID" value="MDA4847857.1"/>
    <property type="molecule type" value="Genomic_DNA"/>
</dbReference>
<protein>
    <submittedName>
        <fullName evidence="1">Membrane dipeptidase</fullName>
        <ecNumber evidence="1">3.4.13.-</ecNumber>
    </submittedName>
</protein>
<dbReference type="SUPFAM" id="SSF51556">
    <property type="entry name" value="Metallo-dependent hydrolases"/>
    <property type="match status" value="1"/>
</dbReference>
<proteinExistence type="predicted"/>
<dbReference type="InterPro" id="IPR008257">
    <property type="entry name" value="Pept_M19"/>
</dbReference>
<dbReference type="Proteomes" id="UP001148313">
    <property type="component" value="Unassembled WGS sequence"/>
</dbReference>
<dbReference type="PANTHER" id="PTHR10443">
    <property type="entry name" value="MICROSOMAL DIPEPTIDASE"/>
    <property type="match status" value="1"/>
</dbReference>
<sequence length="412" mass="45405">MSSPIDADNGLPAADPAAQDAQGERFGIFDFGLSHVEEERAGRLHAEAVIVDTLCQGPCGRRSFTPAMIARLQGEYEQHRNAQRAVLDTWSLPNRLALADSFPDLRRVWEASGLTGASRQTIGFQSTPDADAYVETMPWFALHQAQFDRFDWLDKALNADDFFRAKRSGKRVGFLNTQNTLDLGTNVDRIDQFHMFGMRMIQLTYNTVNFVGGGCMDRADCGVTSFGAEVIGRMNACGIIIDVSHCGDATTFDACKLSRDPVVISHTGARALLENPRNNSDDTLKAVADTGGYVGIFCVPQFLTDDAEPTIRHFLDHVEHVANLIGVEHVGIGTDWPLQSPDWGMARLRDWLYGLGFSSSDGFDAPSTLRGFDDYRDLPNITRGLVARGFSDRAVKGILGENFLRVFRQVCG</sequence>
<dbReference type="GO" id="GO:0016805">
    <property type="term" value="F:dipeptidase activity"/>
    <property type="evidence" value="ECO:0007669"/>
    <property type="project" value="UniProtKB-KW"/>
</dbReference>
<keyword evidence="2" id="KW-1185">Reference proteome</keyword>
<gene>
    <name evidence="1" type="ORF">OOZ53_21035</name>
</gene>